<feature type="domain" description="Xylanolytic transcriptional activator regulatory" evidence="6">
    <location>
        <begin position="353"/>
        <end position="428"/>
    </location>
</feature>
<evidence type="ECO:0000256" key="3">
    <source>
        <dbReference type="ARBA" id="ARBA00023163"/>
    </source>
</evidence>
<gene>
    <name evidence="7" type="ORF">LTR84_012835</name>
</gene>
<dbReference type="GO" id="GO:0000978">
    <property type="term" value="F:RNA polymerase II cis-regulatory region sequence-specific DNA binding"/>
    <property type="evidence" value="ECO:0007669"/>
    <property type="project" value="TreeGrafter"/>
</dbReference>
<sequence>MCPSLTDLDQIKCDGRAPVCDPCQKRSRGGACTWDTTPTKTNSQVPSDRIQWLEDRIKQLEQTGALTHKTTTPSITLLQEDAFNVTLPSTLDGESAVRFDSSENDNHHRSTVAQDDHSRLETPLIGSRAQIVENTPSATPRPGFHRHDISSTLDGLSPSDTRSVAIIGATTTEDHREGFFGSASAGSFMQNVRKLVEQKLCGGSSSITPLPSINQTNLPMMVPGNEIQHKHIDYILPSRKRADALMALYWRFVHELYPFLDKEQVRNDYEKIWSGEGSVSEERSFLCLLNIIFALTSQMDPSFDAEHKLRSATVFYLRARELLDVAETASVRSVQCFLLLGQYFQSTNEPHPCWVFVGLAVRTAQSLGLHLPQTTEAVADNRTKEMLHRVWYGCVLMDNVASMIYGRPSMIGPRSSTLVPFPTPLDDDLVISENSPSIQQDQPRSIIDCFCFSLKLYEIMHDVLFNFHSTTSEAQKNLPLERIYDKYMGSTSPSEGYLSVFELERRLARWESSLPEHLRFETYAKDSVEKNIFYRQAVILHQRQLHVRLLLLRPVLSTFITTDSIDGSQLIPFRSLLTHRIFLQCAIVCVKVAQDVIDTIHTGEAASTDSTETLSVWWYNVLFLYTSATVLIAARLSPSILAETTEESILERWTKAMDILEGYGTKFGPSIHRLTTTLRLLFDAVPQQYSRLRQNANARQSEMELIPTTAPNDQASSAAASMAFWRPLPLEQSSLSTSNFYDPARDYMQDSDVLLNDPFLSGNWADFDAAFDPTDFSWLMTVPVNE</sequence>
<dbReference type="GO" id="GO:0000435">
    <property type="term" value="P:positive regulation of transcription from RNA polymerase II promoter by galactose"/>
    <property type="evidence" value="ECO:0007669"/>
    <property type="project" value="TreeGrafter"/>
</dbReference>
<dbReference type="CDD" id="cd12148">
    <property type="entry name" value="fungal_TF_MHR"/>
    <property type="match status" value="1"/>
</dbReference>
<keyword evidence="3" id="KW-0804">Transcription</keyword>
<dbReference type="GO" id="GO:0000981">
    <property type="term" value="F:DNA-binding transcription factor activity, RNA polymerase II-specific"/>
    <property type="evidence" value="ECO:0007669"/>
    <property type="project" value="InterPro"/>
</dbReference>
<dbReference type="SMART" id="SM00906">
    <property type="entry name" value="Fungal_trans"/>
    <property type="match status" value="1"/>
</dbReference>
<evidence type="ECO:0000256" key="1">
    <source>
        <dbReference type="ARBA" id="ARBA00023015"/>
    </source>
</evidence>
<dbReference type="Proteomes" id="UP001358417">
    <property type="component" value="Unassembled WGS sequence"/>
</dbReference>
<dbReference type="InterPro" id="IPR036864">
    <property type="entry name" value="Zn2-C6_fun-type_DNA-bd_sf"/>
</dbReference>
<keyword evidence="4" id="KW-0539">Nucleus</keyword>
<feature type="region of interest" description="Disordered" evidence="5">
    <location>
        <begin position="97"/>
        <end position="119"/>
    </location>
</feature>
<dbReference type="AlphaFoldDB" id="A0AAV9NCZ5"/>
<dbReference type="EMBL" id="JAVRRD010000009">
    <property type="protein sequence ID" value="KAK5055087.1"/>
    <property type="molecule type" value="Genomic_DNA"/>
</dbReference>
<organism evidence="7 8">
    <name type="scientific">Exophiala bonariae</name>
    <dbReference type="NCBI Taxonomy" id="1690606"/>
    <lineage>
        <taxon>Eukaryota</taxon>
        <taxon>Fungi</taxon>
        <taxon>Dikarya</taxon>
        <taxon>Ascomycota</taxon>
        <taxon>Pezizomycotina</taxon>
        <taxon>Eurotiomycetes</taxon>
        <taxon>Chaetothyriomycetidae</taxon>
        <taxon>Chaetothyriales</taxon>
        <taxon>Herpotrichiellaceae</taxon>
        <taxon>Exophiala</taxon>
    </lineage>
</organism>
<dbReference type="Pfam" id="PF04082">
    <property type="entry name" value="Fungal_trans"/>
    <property type="match status" value="1"/>
</dbReference>
<reference evidence="7 8" key="1">
    <citation type="submission" date="2023-08" db="EMBL/GenBank/DDBJ databases">
        <title>Black Yeasts Isolated from many extreme environments.</title>
        <authorList>
            <person name="Coleine C."/>
            <person name="Stajich J.E."/>
            <person name="Selbmann L."/>
        </authorList>
    </citation>
    <scope>NUCLEOTIDE SEQUENCE [LARGE SCALE GENOMIC DNA]</scope>
    <source>
        <strain evidence="7 8">CCFEE 5792</strain>
    </source>
</reference>
<dbReference type="GO" id="GO:0008270">
    <property type="term" value="F:zinc ion binding"/>
    <property type="evidence" value="ECO:0007669"/>
    <property type="project" value="InterPro"/>
</dbReference>
<dbReference type="GO" id="GO:0005634">
    <property type="term" value="C:nucleus"/>
    <property type="evidence" value="ECO:0007669"/>
    <property type="project" value="TreeGrafter"/>
</dbReference>
<evidence type="ECO:0000256" key="5">
    <source>
        <dbReference type="SAM" id="MobiDB-lite"/>
    </source>
</evidence>
<name>A0AAV9NCZ5_9EURO</name>
<dbReference type="InterPro" id="IPR007219">
    <property type="entry name" value="XnlR_reg_dom"/>
</dbReference>
<dbReference type="Gene3D" id="4.10.240.10">
    <property type="entry name" value="Zn(2)-C6 fungal-type DNA-binding domain"/>
    <property type="match status" value="1"/>
</dbReference>
<accession>A0AAV9NCZ5</accession>
<dbReference type="RefSeq" id="XP_064707518.1">
    <property type="nucleotide sequence ID" value="XM_064856342.1"/>
</dbReference>
<dbReference type="PANTHER" id="PTHR47424">
    <property type="entry name" value="REGULATORY PROTEIN GAL4"/>
    <property type="match status" value="1"/>
</dbReference>
<keyword evidence="8" id="KW-1185">Reference proteome</keyword>
<evidence type="ECO:0000256" key="2">
    <source>
        <dbReference type="ARBA" id="ARBA00023125"/>
    </source>
</evidence>
<evidence type="ECO:0000256" key="4">
    <source>
        <dbReference type="ARBA" id="ARBA00023242"/>
    </source>
</evidence>
<dbReference type="PANTHER" id="PTHR47424:SF4">
    <property type="entry name" value="ZN(II)2CYS6 TRANSCRIPTION FACTOR (EUROFUNG)"/>
    <property type="match status" value="1"/>
</dbReference>
<evidence type="ECO:0000313" key="8">
    <source>
        <dbReference type="Proteomes" id="UP001358417"/>
    </source>
</evidence>
<dbReference type="GO" id="GO:0006351">
    <property type="term" value="P:DNA-templated transcription"/>
    <property type="evidence" value="ECO:0007669"/>
    <property type="project" value="InterPro"/>
</dbReference>
<keyword evidence="2" id="KW-0238">DNA-binding</keyword>
<dbReference type="GeneID" id="89980972"/>
<comment type="caution">
    <text evidence="7">The sequence shown here is derived from an EMBL/GenBank/DDBJ whole genome shotgun (WGS) entry which is preliminary data.</text>
</comment>
<dbReference type="InterPro" id="IPR051127">
    <property type="entry name" value="Fungal_SecMet_Regulators"/>
</dbReference>
<protein>
    <recommendedName>
        <fullName evidence="6">Xylanolytic transcriptional activator regulatory domain-containing protein</fullName>
    </recommendedName>
</protein>
<keyword evidence="1" id="KW-0805">Transcription regulation</keyword>
<evidence type="ECO:0000259" key="6">
    <source>
        <dbReference type="SMART" id="SM00906"/>
    </source>
</evidence>
<proteinExistence type="predicted"/>
<evidence type="ECO:0000313" key="7">
    <source>
        <dbReference type="EMBL" id="KAK5055087.1"/>
    </source>
</evidence>